<reference evidence="2 3" key="1">
    <citation type="submission" date="2016-07" db="EMBL/GenBank/DDBJ databases">
        <authorList>
            <person name="Lefevre C.T."/>
        </authorList>
    </citation>
    <scope>NUCLEOTIDE SEQUENCE [LARGE SCALE GENOMIC DNA]</scope>
    <source>
        <strain evidence="2">PR1</strain>
    </source>
</reference>
<dbReference type="GO" id="GO:0005829">
    <property type="term" value="C:cytosol"/>
    <property type="evidence" value="ECO:0007669"/>
    <property type="project" value="TreeGrafter"/>
</dbReference>
<dbReference type="Pfam" id="PF03966">
    <property type="entry name" value="Trm112p"/>
    <property type="match status" value="1"/>
</dbReference>
<dbReference type="SUPFAM" id="SSF158997">
    <property type="entry name" value="Trm112p-like"/>
    <property type="match status" value="1"/>
</dbReference>
<gene>
    <name evidence="2" type="ORF">MTBPR1_40256</name>
</gene>
<dbReference type="RefSeq" id="WP_069189264.1">
    <property type="nucleotide sequence ID" value="NZ_FLYE01000034.1"/>
</dbReference>
<dbReference type="InterPro" id="IPR005651">
    <property type="entry name" value="Trm112-like"/>
</dbReference>
<evidence type="ECO:0000313" key="2">
    <source>
        <dbReference type="EMBL" id="SCA57233.1"/>
    </source>
</evidence>
<protein>
    <recommendedName>
        <fullName evidence="1">UPF0434 protein MTBPR1_40256</fullName>
    </recommendedName>
</protein>
<evidence type="ECO:0000313" key="3">
    <source>
        <dbReference type="Proteomes" id="UP000231658"/>
    </source>
</evidence>
<name>A0A1C3RIZ8_9PROT</name>
<dbReference type="FunFam" id="2.20.25.10:FF:000002">
    <property type="entry name" value="UPF0434 protein YcaR"/>
    <property type="match status" value="1"/>
</dbReference>
<proteinExistence type="inferred from homology"/>
<dbReference type="Gene3D" id="2.20.25.10">
    <property type="match status" value="1"/>
</dbReference>
<keyword evidence="3" id="KW-1185">Reference proteome</keyword>
<dbReference type="AlphaFoldDB" id="A0A1C3RIZ8"/>
<dbReference type="PANTHER" id="PTHR33505">
    <property type="entry name" value="ZGC:162634"/>
    <property type="match status" value="1"/>
</dbReference>
<sequence length="62" mass="6806">MSTPAVDPKLLEVLVCPITKSPLRYDAEAQELISDQAHMAFPIREGIPIMLAEEARQIDGDA</sequence>
<evidence type="ECO:0000256" key="1">
    <source>
        <dbReference type="HAMAP-Rule" id="MF_01187"/>
    </source>
</evidence>
<dbReference type="STRING" id="1867952.MTBPR1_40256"/>
<comment type="similarity">
    <text evidence="1">Belongs to the UPF0434 family.</text>
</comment>
<dbReference type="PANTHER" id="PTHR33505:SF4">
    <property type="entry name" value="PROTEIN PREY, MITOCHONDRIAL"/>
    <property type="match status" value="1"/>
</dbReference>
<accession>A0A1C3RIZ8</accession>
<dbReference type="HAMAP" id="MF_01187">
    <property type="entry name" value="UPF0434"/>
    <property type="match status" value="1"/>
</dbReference>
<dbReference type="Proteomes" id="UP000231658">
    <property type="component" value="Unassembled WGS sequence"/>
</dbReference>
<dbReference type="EMBL" id="FLYE01000034">
    <property type="protein sequence ID" value="SCA57233.1"/>
    <property type="molecule type" value="Genomic_DNA"/>
</dbReference>
<organism evidence="2 3">
    <name type="scientific">Candidatus Terasakiella magnetica</name>
    <dbReference type="NCBI Taxonomy" id="1867952"/>
    <lineage>
        <taxon>Bacteria</taxon>
        <taxon>Pseudomonadati</taxon>
        <taxon>Pseudomonadota</taxon>
        <taxon>Alphaproteobacteria</taxon>
        <taxon>Rhodospirillales</taxon>
        <taxon>Terasakiellaceae</taxon>
        <taxon>Terasakiella</taxon>
    </lineage>
</organism>
<dbReference type="OrthoDB" id="9812205at2"/>